<dbReference type="PROSITE" id="PS50111">
    <property type="entry name" value="CHEMOTAXIS_TRANSDUC_2"/>
    <property type="match status" value="1"/>
</dbReference>
<evidence type="ECO:0000256" key="1">
    <source>
        <dbReference type="ARBA" id="ARBA00023224"/>
    </source>
</evidence>
<sequence length="282" mass="30327">MTQNKEAYLQSVIGAMDTLLSVFPEEATLVLIDADQVRAFRNNMKVAVDIPVGTPRSALAGTISEKAFVHGRVFREERGPELFGVPYIGTSTPLRFEGQIVGVLTSAVLNQKLDMIRGCSESLAASVEEMTATSNGIASAFDAINAEMDALSGKSDTLNRDIEDIQSIIGIVQELADTSNLLGLNASIEAAHAGEYGRGFSVVATEIRRMAVQSRDSSKDIRTQLGLMQNRLKAIGADIDRIKGDMAHHSQSVKELDGAFEHIAATAGELLDKFTMQQAEPS</sequence>
<comment type="caution">
    <text evidence="4">The sequence shown here is derived from an EMBL/GenBank/DDBJ whole genome shotgun (WGS) entry which is preliminary data.</text>
</comment>
<dbReference type="PANTHER" id="PTHR32089:SF112">
    <property type="entry name" value="LYSOZYME-LIKE PROTEIN-RELATED"/>
    <property type="match status" value="1"/>
</dbReference>
<feature type="domain" description="Methyl-accepting transducer" evidence="3">
    <location>
        <begin position="124"/>
        <end position="282"/>
    </location>
</feature>
<reference evidence="4 5" key="1">
    <citation type="submission" date="2020-01" db="EMBL/GenBank/DDBJ databases">
        <title>Paenibacillus soybeanensis sp. nov. isolated from the nodules of soybean (Glycine max(L.) Merr).</title>
        <authorList>
            <person name="Wang H."/>
        </authorList>
    </citation>
    <scope>NUCLEOTIDE SEQUENCE [LARGE SCALE GENOMIC DNA]</scope>
    <source>
        <strain evidence="4 5">T1</strain>
    </source>
</reference>
<evidence type="ECO:0000313" key="4">
    <source>
        <dbReference type="EMBL" id="NBD25738.1"/>
    </source>
</evidence>
<keyword evidence="5" id="KW-1185">Reference proteome</keyword>
<dbReference type="SMART" id="SM00283">
    <property type="entry name" value="MA"/>
    <property type="match status" value="1"/>
</dbReference>
<dbReference type="RefSeq" id="WP_161744551.1">
    <property type="nucleotide sequence ID" value="NZ_JAAAMV010000015.1"/>
</dbReference>
<proteinExistence type="predicted"/>
<organism evidence="4 5">
    <name type="scientific">Paenibacillus glycinis</name>
    <dbReference type="NCBI Taxonomy" id="2697035"/>
    <lineage>
        <taxon>Bacteria</taxon>
        <taxon>Bacillati</taxon>
        <taxon>Bacillota</taxon>
        <taxon>Bacilli</taxon>
        <taxon>Bacillales</taxon>
        <taxon>Paenibacillaceae</taxon>
        <taxon>Paenibacillus</taxon>
    </lineage>
</organism>
<dbReference type="Pfam" id="PF00015">
    <property type="entry name" value="MCPsignal"/>
    <property type="match status" value="1"/>
</dbReference>
<dbReference type="Gene3D" id="1.10.287.950">
    <property type="entry name" value="Methyl-accepting chemotaxis protein"/>
    <property type="match status" value="1"/>
</dbReference>
<dbReference type="PANTHER" id="PTHR32089">
    <property type="entry name" value="METHYL-ACCEPTING CHEMOTAXIS PROTEIN MCPB"/>
    <property type="match status" value="1"/>
</dbReference>
<dbReference type="SUPFAM" id="SSF58104">
    <property type="entry name" value="Methyl-accepting chemotaxis protein (MCP) signaling domain"/>
    <property type="match status" value="1"/>
</dbReference>
<gene>
    <name evidence="4" type="ORF">GT019_17845</name>
</gene>
<dbReference type="InterPro" id="IPR004089">
    <property type="entry name" value="MCPsignal_dom"/>
</dbReference>
<evidence type="ECO:0000256" key="2">
    <source>
        <dbReference type="PROSITE-ProRule" id="PRU00284"/>
    </source>
</evidence>
<name>A0ABW9XSV6_9BACL</name>
<evidence type="ECO:0000259" key="3">
    <source>
        <dbReference type="PROSITE" id="PS50111"/>
    </source>
</evidence>
<dbReference type="Proteomes" id="UP000665561">
    <property type="component" value="Unassembled WGS sequence"/>
</dbReference>
<dbReference type="EMBL" id="JAAAMV010000015">
    <property type="protein sequence ID" value="NBD25738.1"/>
    <property type="molecule type" value="Genomic_DNA"/>
</dbReference>
<evidence type="ECO:0000313" key="5">
    <source>
        <dbReference type="Proteomes" id="UP000665561"/>
    </source>
</evidence>
<keyword evidence="1 2" id="KW-0807">Transducer</keyword>
<protein>
    <recommendedName>
        <fullName evidence="3">Methyl-accepting transducer domain-containing protein</fullName>
    </recommendedName>
</protein>
<accession>A0ABW9XSV6</accession>